<dbReference type="GO" id="GO:0015940">
    <property type="term" value="P:pantothenate biosynthetic process"/>
    <property type="evidence" value="ECO:0007669"/>
    <property type="project" value="UniProtKB-UniPathway"/>
</dbReference>
<proteinExistence type="predicted"/>
<dbReference type="EMBL" id="QOQD01000003">
    <property type="protein sequence ID" value="RCL74178.1"/>
    <property type="molecule type" value="Genomic_DNA"/>
</dbReference>
<organism evidence="9 10">
    <name type="scientific">PS1 clade bacterium</name>
    <dbReference type="NCBI Taxonomy" id="2175152"/>
    <lineage>
        <taxon>Bacteria</taxon>
        <taxon>Pseudomonadati</taxon>
        <taxon>Pseudomonadota</taxon>
        <taxon>Alphaproteobacteria</taxon>
        <taxon>PS1 clade</taxon>
    </lineage>
</organism>
<dbReference type="InterPro" id="IPR013332">
    <property type="entry name" value="KPR_N"/>
</dbReference>
<dbReference type="SUPFAM" id="SSF48179">
    <property type="entry name" value="6-phosphogluconate dehydrogenase C-terminal domain-like"/>
    <property type="match status" value="1"/>
</dbReference>
<evidence type="ECO:0000256" key="6">
    <source>
        <dbReference type="ARBA" id="ARBA00048793"/>
    </source>
</evidence>
<gene>
    <name evidence="9" type="ORF">DBW71_01895</name>
</gene>
<dbReference type="SUPFAM" id="SSF51735">
    <property type="entry name" value="NAD(P)-binding Rossmann-fold domains"/>
    <property type="match status" value="1"/>
</dbReference>
<evidence type="ECO:0000256" key="5">
    <source>
        <dbReference type="ARBA" id="ARBA00032024"/>
    </source>
</evidence>
<dbReference type="InterPro" id="IPR013752">
    <property type="entry name" value="KPA_reductase"/>
</dbReference>
<feature type="domain" description="Ketopantoate reductase C-terminal" evidence="8">
    <location>
        <begin position="182"/>
        <end position="318"/>
    </location>
</feature>
<dbReference type="EC" id="1.1.1.169" evidence="2"/>
<sequence length="344" mass="38003">MEKICILGGGAIGSCVSASLTEAKLDVCLVDQWAAHIEKIRIDGLDVITTKGKTNTKIKSYHLSDFAQLQDKFDYIFMAVKAYDTQWVAKFASVYLKEDGVLIGLQNAYNDDKNVEMIGKDKVIGAVVELSCEIFQPGIVQRNTIPTGTWFAVGELDGTITPRLRNIQKIMLNVGKCDLTDNIYGAKWTKLIANSMTCPFSSLSLKNWEAMKLPGMFEFSVGVGKESFKVGKALGYMIEPLFGLTNEEIGNAGENAAELVMKKMVQDVGPNARTHAAQDHVKGRRSEIEFINGKVSQEGRRLGIPTPFNDAVCEVARMTHSGEIQLDPDNVKLLYQKLEKILNK</sequence>
<comment type="caution">
    <text evidence="9">The sequence shown here is derived from an EMBL/GenBank/DDBJ whole genome shotgun (WGS) entry which is preliminary data.</text>
</comment>
<dbReference type="PANTHER" id="PTHR21708:SF26">
    <property type="entry name" value="2-DEHYDROPANTOATE 2-REDUCTASE"/>
    <property type="match status" value="1"/>
</dbReference>
<comment type="pathway">
    <text evidence="1">Cofactor biosynthesis; (R)-pantothenate biosynthesis; (R)-pantoate from 3-methyl-2-oxobutanoate: step 2/2.</text>
</comment>
<dbReference type="Proteomes" id="UP000253570">
    <property type="component" value="Unassembled WGS sequence"/>
</dbReference>
<evidence type="ECO:0000256" key="3">
    <source>
        <dbReference type="ARBA" id="ARBA00019465"/>
    </source>
</evidence>
<comment type="catalytic activity">
    <reaction evidence="6">
        <text>(R)-pantoate + NADP(+) = 2-dehydropantoate + NADPH + H(+)</text>
        <dbReference type="Rhea" id="RHEA:16233"/>
        <dbReference type="ChEBI" id="CHEBI:11561"/>
        <dbReference type="ChEBI" id="CHEBI:15378"/>
        <dbReference type="ChEBI" id="CHEBI:15980"/>
        <dbReference type="ChEBI" id="CHEBI:57783"/>
        <dbReference type="ChEBI" id="CHEBI:58349"/>
        <dbReference type="EC" id="1.1.1.169"/>
    </reaction>
</comment>
<evidence type="ECO:0000259" key="7">
    <source>
        <dbReference type="Pfam" id="PF02558"/>
    </source>
</evidence>
<evidence type="ECO:0000313" key="10">
    <source>
        <dbReference type="Proteomes" id="UP000253570"/>
    </source>
</evidence>
<name>A0A368DQQ2_9PROT</name>
<keyword evidence="4" id="KW-0566">Pantothenate biosynthesis</keyword>
<dbReference type="Gene3D" id="3.40.50.720">
    <property type="entry name" value="NAD(P)-binding Rossmann-like Domain"/>
    <property type="match status" value="1"/>
</dbReference>
<dbReference type="Gene3D" id="1.10.1040.10">
    <property type="entry name" value="N-(1-d-carboxylethyl)-l-norvaline Dehydrogenase, domain 2"/>
    <property type="match status" value="1"/>
</dbReference>
<dbReference type="InterPro" id="IPR036291">
    <property type="entry name" value="NAD(P)-bd_dom_sf"/>
</dbReference>
<dbReference type="UniPathway" id="UPA00028">
    <property type="reaction ID" value="UER00004"/>
</dbReference>
<feature type="domain" description="Ketopantoate reductase N-terminal" evidence="7">
    <location>
        <begin position="4"/>
        <end position="151"/>
    </location>
</feature>
<dbReference type="Pfam" id="PF02558">
    <property type="entry name" value="ApbA"/>
    <property type="match status" value="1"/>
</dbReference>
<dbReference type="InterPro" id="IPR008927">
    <property type="entry name" value="6-PGluconate_DH-like_C_sf"/>
</dbReference>
<dbReference type="PANTHER" id="PTHR21708">
    <property type="entry name" value="PROBABLE 2-DEHYDROPANTOATE 2-REDUCTASE"/>
    <property type="match status" value="1"/>
</dbReference>
<dbReference type="AlphaFoldDB" id="A0A368DQQ2"/>
<dbReference type="InterPro" id="IPR013328">
    <property type="entry name" value="6PGD_dom2"/>
</dbReference>
<evidence type="ECO:0000313" key="9">
    <source>
        <dbReference type="EMBL" id="RCL74178.1"/>
    </source>
</evidence>
<reference evidence="9 10" key="1">
    <citation type="journal article" date="2018" name="Microbiome">
        <title>Fine metagenomic profile of the Mediterranean stratified and mixed water columns revealed by assembly and recruitment.</title>
        <authorList>
            <person name="Haro-Moreno J.M."/>
            <person name="Lopez-Perez M."/>
            <person name="De La Torre J.R."/>
            <person name="Picazo A."/>
            <person name="Camacho A."/>
            <person name="Rodriguez-Valera F."/>
        </authorList>
    </citation>
    <scope>NUCLEOTIDE SEQUENCE [LARGE SCALE GENOMIC DNA]</scope>
    <source>
        <strain evidence="9">MED-G57</strain>
    </source>
</reference>
<dbReference type="Pfam" id="PF08546">
    <property type="entry name" value="ApbA_C"/>
    <property type="match status" value="1"/>
</dbReference>
<accession>A0A368DQQ2</accession>
<protein>
    <recommendedName>
        <fullName evidence="3">2-dehydropantoate 2-reductase</fullName>
        <ecNumber evidence="2">1.1.1.169</ecNumber>
    </recommendedName>
    <alternativeName>
        <fullName evidence="5">Ketopantoate reductase</fullName>
    </alternativeName>
</protein>
<dbReference type="InterPro" id="IPR051402">
    <property type="entry name" value="KPR-Related"/>
</dbReference>
<evidence type="ECO:0000256" key="1">
    <source>
        <dbReference type="ARBA" id="ARBA00004994"/>
    </source>
</evidence>
<evidence type="ECO:0000259" key="8">
    <source>
        <dbReference type="Pfam" id="PF08546"/>
    </source>
</evidence>
<evidence type="ECO:0000256" key="4">
    <source>
        <dbReference type="ARBA" id="ARBA00022655"/>
    </source>
</evidence>
<dbReference type="PROSITE" id="PS51257">
    <property type="entry name" value="PROKAR_LIPOPROTEIN"/>
    <property type="match status" value="1"/>
</dbReference>
<dbReference type="GO" id="GO:0005737">
    <property type="term" value="C:cytoplasm"/>
    <property type="evidence" value="ECO:0007669"/>
    <property type="project" value="TreeGrafter"/>
</dbReference>
<dbReference type="GO" id="GO:0008677">
    <property type="term" value="F:2-dehydropantoate 2-reductase activity"/>
    <property type="evidence" value="ECO:0007669"/>
    <property type="project" value="UniProtKB-EC"/>
</dbReference>
<evidence type="ECO:0000256" key="2">
    <source>
        <dbReference type="ARBA" id="ARBA00013014"/>
    </source>
</evidence>